<dbReference type="PANTHER" id="PTHR42895">
    <property type="entry name" value="IRON-SULFUR CLUSTER-BINDING PROTEIN-RELATED"/>
    <property type="match status" value="1"/>
</dbReference>
<dbReference type="RefSeq" id="WP_189987595.1">
    <property type="nucleotide sequence ID" value="NZ_BMZS01000002.1"/>
</dbReference>
<evidence type="ECO:0000313" key="3">
    <source>
        <dbReference type="EMBL" id="GHD42422.1"/>
    </source>
</evidence>
<reference evidence="3" key="1">
    <citation type="journal article" date="2014" name="Int. J. Syst. Evol. Microbiol.">
        <title>Complete genome sequence of Corynebacterium casei LMG S-19264T (=DSM 44701T), isolated from a smear-ripened cheese.</title>
        <authorList>
            <consortium name="US DOE Joint Genome Institute (JGI-PGF)"/>
            <person name="Walter F."/>
            <person name="Albersmeier A."/>
            <person name="Kalinowski J."/>
            <person name="Ruckert C."/>
        </authorList>
    </citation>
    <scope>NUCLEOTIDE SEQUENCE</scope>
    <source>
        <strain evidence="3">KCTC 42651</strain>
    </source>
</reference>
<dbReference type="Gene3D" id="3.30.420.480">
    <property type="entry name" value="Domain of unknown function (DUF4445)"/>
    <property type="match status" value="1"/>
</dbReference>
<dbReference type="InterPro" id="IPR001041">
    <property type="entry name" value="2Fe-2S_ferredoxin-type"/>
</dbReference>
<proteinExistence type="predicted"/>
<dbReference type="PANTHER" id="PTHR42895:SF2">
    <property type="entry name" value="IRON-SULFUR CLUSTER PROTEIN"/>
    <property type="match status" value="1"/>
</dbReference>
<dbReference type="EMBL" id="BMZS01000002">
    <property type="protein sequence ID" value="GHD42422.1"/>
    <property type="molecule type" value="Genomic_DNA"/>
</dbReference>
<dbReference type="GO" id="GO:0051536">
    <property type="term" value="F:iron-sulfur cluster binding"/>
    <property type="evidence" value="ECO:0007669"/>
    <property type="project" value="InterPro"/>
</dbReference>
<dbReference type="AlphaFoldDB" id="A0A918XPQ4"/>
<dbReference type="Gene3D" id="3.10.20.30">
    <property type="match status" value="1"/>
</dbReference>
<dbReference type="Pfam" id="PF14574">
    <property type="entry name" value="RACo_C_ter"/>
    <property type="match status" value="1"/>
</dbReference>
<dbReference type="Proteomes" id="UP000630353">
    <property type="component" value="Unassembled WGS sequence"/>
</dbReference>
<dbReference type="InterPro" id="IPR040506">
    <property type="entry name" value="RACo_linker"/>
</dbReference>
<sequence>MTESSVARTPQGDPAPQQAAGDGEAFVVFTPSGRRGRFRVGTPVLEAARKLGVDIDSVCGGRGICGRCQVDVAVGHFPKFQVDSRAGNLTEPARQELRYAEKRGLAAGRRLSCSAKLLGDVVIDVPETSQVHRQIVRKRAEARVIDIKPIHKLHYVEVREPDMHDPSGDFRRLCESLREQWPDWGIAADVSCDLPVLVGLQKALRQGDWKVTVCLREGRRVVAVWPGFREKVYGLAVDIGSTTMSAHLCELGTGEVVASGGVMNPQIRYGEDLMSRVSYVMMNPGGEVELTRVVRESVNYLAGQVAEEAGIVREDIVDLVFVGNPIMHHLMLGIDPVELGGAPFALAIDTAVNLRAEELSLALHPNARVYGLPCIAGHVGADTAAVILSEAPHGQDAMTLIVDVGTNAEIVLGNRHRLLAASSPTGPAFEGAQISSGQRAAPGAIERVRIDPLTLEPRFKVIGSELWSDQDGFDEETRRTGITGICGSGIIEVLAEMYLAGILRHDGIIDGAAAARSPRIEADGRTFAYRLTPEVSIVQNDVRAIQLAKAALYAGARLLMDKMGVETVERVILAGAFGSHIDTKYAMVLGMIPDCRLDRVWSVGNAAGTGARIALLNAEARREIETVVRRVEKIETAVEPRFQEHFVGAMAIPHATAPYPNLAAEVALPERPAPGEGGDEGGEGRRRRGGRRGRG</sequence>
<dbReference type="Gene3D" id="3.10.20.880">
    <property type="match status" value="1"/>
</dbReference>
<feature type="domain" description="2Fe-2S ferredoxin-type" evidence="2">
    <location>
        <begin position="25"/>
        <end position="129"/>
    </location>
</feature>
<gene>
    <name evidence="3" type="ORF">GCM10017083_07440</name>
</gene>
<dbReference type="InterPro" id="IPR036010">
    <property type="entry name" value="2Fe-2S_ferredoxin-like_sf"/>
</dbReference>
<dbReference type="Pfam" id="PF00111">
    <property type="entry name" value="Fer2"/>
    <property type="match status" value="1"/>
</dbReference>
<keyword evidence="4" id="KW-1185">Reference proteome</keyword>
<organism evidence="3 4">
    <name type="scientific">Thalassobaculum fulvum</name>
    <dbReference type="NCBI Taxonomy" id="1633335"/>
    <lineage>
        <taxon>Bacteria</taxon>
        <taxon>Pseudomonadati</taxon>
        <taxon>Pseudomonadota</taxon>
        <taxon>Alphaproteobacteria</taxon>
        <taxon>Rhodospirillales</taxon>
        <taxon>Thalassobaculaceae</taxon>
        <taxon>Thalassobaculum</taxon>
    </lineage>
</organism>
<dbReference type="InterPro" id="IPR012675">
    <property type="entry name" value="Beta-grasp_dom_sf"/>
</dbReference>
<dbReference type="InterPro" id="IPR052911">
    <property type="entry name" value="Corrinoid_activation_enz"/>
</dbReference>
<dbReference type="Pfam" id="PF17650">
    <property type="entry name" value="RACo_linker"/>
    <property type="match status" value="1"/>
</dbReference>
<feature type="compositionally biased region" description="Basic residues" evidence="1">
    <location>
        <begin position="685"/>
        <end position="695"/>
    </location>
</feature>
<dbReference type="CDD" id="cd00207">
    <property type="entry name" value="fer2"/>
    <property type="match status" value="1"/>
</dbReference>
<evidence type="ECO:0000313" key="4">
    <source>
        <dbReference type="Proteomes" id="UP000630353"/>
    </source>
</evidence>
<dbReference type="InterPro" id="IPR041414">
    <property type="entry name" value="Raco-like_middle"/>
</dbReference>
<feature type="region of interest" description="Disordered" evidence="1">
    <location>
        <begin position="667"/>
        <end position="695"/>
    </location>
</feature>
<dbReference type="InterPro" id="IPR042259">
    <property type="entry name" value="Raco-like_middle_sf"/>
</dbReference>
<accession>A0A918XPQ4</accession>
<reference evidence="3" key="2">
    <citation type="submission" date="2020-09" db="EMBL/GenBank/DDBJ databases">
        <authorList>
            <person name="Sun Q."/>
            <person name="Kim S."/>
        </authorList>
    </citation>
    <scope>NUCLEOTIDE SEQUENCE</scope>
    <source>
        <strain evidence="3">KCTC 42651</strain>
    </source>
</reference>
<comment type="caution">
    <text evidence="3">The sequence shown here is derived from an EMBL/GenBank/DDBJ whole genome shotgun (WGS) entry which is preliminary data.</text>
</comment>
<dbReference type="Pfam" id="PF17651">
    <property type="entry name" value="Raco_middle"/>
    <property type="match status" value="1"/>
</dbReference>
<dbReference type="InterPro" id="IPR027980">
    <property type="entry name" value="RACo_C"/>
</dbReference>
<evidence type="ECO:0000256" key="1">
    <source>
        <dbReference type="SAM" id="MobiDB-lite"/>
    </source>
</evidence>
<protein>
    <submittedName>
        <fullName evidence="3">Drug:proton antiporter</fullName>
    </submittedName>
</protein>
<dbReference type="PROSITE" id="PS51085">
    <property type="entry name" value="2FE2S_FER_2"/>
    <property type="match status" value="1"/>
</dbReference>
<dbReference type="SUPFAM" id="SSF54292">
    <property type="entry name" value="2Fe-2S ferredoxin-like"/>
    <property type="match status" value="1"/>
</dbReference>
<feature type="region of interest" description="Disordered" evidence="1">
    <location>
        <begin position="1"/>
        <end position="23"/>
    </location>
</feature>
<evidence type="ECO:0000259" key="2">
    <source>
        <dbReference type="PROSITE" id="PS51085"/>
    </source>
</evidence>
<name>A0A918XPQ4_9PROT</name>